<evidence type="ECO:0000313" key="5">
    <source>
        <dbReference type="Proteomes" id="UP001549749"/>
    </source>
</evidence>
<keyword evidence="2" id="KW-0812">Transmembrane</keyword>
<dbReference type="RefSeq" id="WP_354659710.1">
    <property type="nucleotide sequence ID" value="NZ_JBEXAC010000001.1"/>
</dbReference>
<accession>A0ABV2T404</accession>
<keyword evidence="2" id="KW-1133">Transmembrane helix</keyword>
<organism evidence="4 5">
    <name type="scientific">Chitinophaga defluvii</name>
    <dbReference type="NCBI Taxonomy" id="3163343"/>
    <lineage>
        <taxon>Bacteria</taxon>
        <taxon>Pseudomonadati</taxon>
        <taxon>Bacteroidota</taxon>
        <taxon>Chitinophagia</taxon>
        <taxon>Chitinophagales</taxon>
        <taxon>Chitinophagaceae</taxon>
        <taxon>Chitinophaga</taxon>
    </lineage>
</organism>
<comment type="caution">
    <text evidence="4">The sequence shown here is derived from an EMBL/GenBank/DDBJ whole genome shotgun (WGS) entry which is preliminary data.</text>
</comment>
<feature type="coiled-coil region" evidence="1">
    <location>
        <begin position="448"/>
        <end position="476"/>
    </location>
</feature>
<evidence type="ECO:0000313" key="4">
    <source>
        <dbReference type="EMBL" id="MET6997070.1"/>
    </source>
</evidence>
<dbReference type="Proteomes" id="UP001549749">
    <property type="component" value="Unassembled WGS sequence"/>
</dbReference>
<keyword evidence="4" id="KW-0547">Nucleotide-binding</keyword>
<name>A0ABV2T404_9BACT</name>
<feature type="domain" description="Novel STAND NTPase 1" evidence="3">
    <location>
        <begin position="8"/>
        <end position="415"/>
    </location>
</feature>
<keyword evidence="4" id="KW-0067">ATP-binding</keyword>
<dbReference type="SUPFAM" id="SSF52540">
    <property type="entry name" value="P-loop containing nucleoside triphosphate hydrolases"/>
    <property type="match status" value="1"/>
</dbReference>
<dbReference type="SUPFAM" id="SSF82171">
    <property type="entry name" value="DPP6 N-terminal domain-like"/>
    <property type="match status" value="1"/>
</dbReference>
<dbReference type="GO" id="GO:0005524">
    <property type="term" value="F:ATP binding"/>
    <property type="evidence" value="ECO:0007669"/>
    <property type="project" value="UniProtKB-KW"/>
</dbReference>
<reference evidence="4 5" key="1">
    <citation type="submission" date="2024-06" db="EMBL/GenBank/DDBJ databases">
        <title>Chitinophaga defluvii sp. nov., isolated from municipal sewage.</title>
        <authorList>
            <person name="Zhang L."/>
        </authorList>
    </citation>
    <scope>NUCLEOTIDE SEQUENCE [LARGE SCALE GENOMIC DNA]</scope>
    <source>
        <strain evidence="4 5">H8</strain>
    </source>
</reference>
<feature type="transmembrane region" description="Helical" evidence="2">
    <location>
        <begin position="481"/>
        <end position="498"/>
    </location>
</feature>
<protein>
    <submittedName>
        <fullName evidence="4">ATP-binding protein</fullName>
    </submittedName>
</protein>
<dbReference type="Pfam" id="PF20703">
    <property type="entry name" value="nSTAND1"/>
    <property type="match status" value="1"/>
</dbReference>
<keyword evidence="2" id="KW-0472">Membrane</keyword>
<dbReference type="InterPro" id="IPR049052">
    <property type="entry name" value="nSTAND1"/>
</dbReference>
<evidence type="ECO:0000256" key="2">
    <source>
        <dbReference type="SAM" id="Phobius"/>
    </source>
</evidence>
<gene>
    <name evidence="4" type="ORF">ABR189_06805</name>
</gene>
<dbReference type="Gene3D" id="3.40.50.300">
    <property type="entry name" value="P-loop containing nucleotide triphosphate hydrolases"/>
    <property type="match status" value="1"/>
</dbReference>
<keyword evidence="5" id="KW-1185">Reference proteome</keyword>
<evidence type="ECO:0000259" key="3">
    <source>
        <dbReference type="Pfam" id="PF20703"/>
    </source>
</evidence>
<evidence type="ECO:0000256" key="1">
    <source>
        <dbReference type="SAM" id="Coils"/>
    </source>
</evidence>
<proteinExistence type="predicted"/>
<sequence length="1014" mass="117381">MEKMQNSPFKFLDPYAKGDSEIFFGREEETETLYHYVNKNRLVLVYGTSGTGKTSLVQCGLANRLEVTDWIPFFIRRGKDINTALRDTLLHSNAITPAQYTDLSDEGVIKILQQINVHYLRPVYLIFDQFEELLILGKQEEKEEFMRLLRRIFLGADTQFCNLLFILREEYFAWMDPFEQVIPGFSDRRLRVEAMRANDVEEVIEKSCKAFNIELEDPAANARQIITILSGKSTISLPYLQVYLDQLWREVFRETYPGGYTGNGHPYIKFTTEKIESFGQIKDVLQRFLTERKGTIQKALKAAFPDTPEDFTGKVLDAFVTDEGTKLPVAYSIQQETIMIGNNAPEYLQQSPVYMLHSCLKELENSKILRSDGTCFELAHDVLAALIDNLRSAEQRRVNEIKHQIRSRFEEFRHTHEFLTQKELDAYYEYIDKLNLEPVLASFFTQSAQVRTQENNDKIKEAKKLEEERIKVAKQKTARKWIIGLSVSLLIGLVLLFIKERKTTRQFNRYIGMFFTAYPMKDIDQVDALNLFEYIRKRVYPQDTPLLDQQMLQIMQSQPIQGKFALFTHVLPYKSLDASSVEISPDGRYILVDKYSRDSSSNPVHDYMLLDSTGKLVREFTRINYAYFTNGDNILLLSRLDSLQADKKVMKNNAYFTDAPNRFMLYDCNQRKGNVITLGAKGRFLYPVKQIVKTRDTEFDSHRVRFTAGGNILVPYITAGPEDSIRGHIKVIRPGAPEIEVPGDMTVSLSKDGKKFMSGHIVEGNYVLDIYEESGKYLYSLENASFGDFTTTGDVLYCRDNRLKLKSNELPLLAMVNIVNYAYSDDKRLLVEAIDRDTYRYYLLWMDEHRKSRQLYDEELLAVSFKNDAFVTRSSRLDTLDTPGIRDTIWRRRLSDFSPLFYVHPDGIDKVMYNNEQDNVLVLTKSNRLLLLDKAMTVKAGLQLTANDIFGFAKDGKKFFYARDEFLSVFRNNTSLINVFDAAMVKDLLAQKSSPIKREISKEEARDKLNLDFK</sequence>
<keyword evidence="1" id="KW-0175">Coiled coil</keyword>
<dbReference type="InterPro" id="IPR027417">
    <property type="entry name" value="P-loop_NTPase"/>
</dbReference>
<dbReference type="EMBL" id="JBEXAC010000001">
    <property type="protein sequence ID" value="MET6997070.1"/>
    <property type="molecule type" value="Genomic_DNA"/>
</dbReference>